<keyword evidence="5" id="KW-0460">Magnesium</keyword>
<gene>
    <name evidence="7" type="ORF">A4U43_C05F10480</name>
</gene>
<dbReference type="InterPro" id="IPR000023">
    <property type="entry name" value="Phosphofructokinase_dom"/>
</dbReference>
<evidence type="ECO:0000256" key="5">
    <source>
        <dbReference type="ARBA" id="ARBA00022842"/>
    </source>
</evidence>
<dbReference type="AlphaFoldDB" id="A0A5P1EQR4"/>
<evidence type="ECO:0000259" key="6">
    <source>
        <dbReference type="Pfam" id="PF00365"/>
    </source>
</evidence>
<protein>
    <recommendedName>
        <fullName evidence="6">Phosphofructokinase domain-containing protein</fullName>
    </recommendedName>
</protein>
<keyword evidence="2" id="KW-0808">Transferase</keyword>
<evidence type="ECO:0000313" key="8">
    <source>
        <dbReference type="Proteomes" id="UP000243459"/>
    </source>
</evidence>
<evidence type="ECO:0000313" key="7">
    <source>
        <dbReference type="EMBL" id="ONK68348.1"/>
    </source>
</evidence>
<dbReference type="PANTHER" id="PTHR45770">
    <property type="entry name" value="ATP-DEPENDENT 6-PHOSPHOFRUCTOKINASE 1"/>
    <property type="match status" value="1"/>
</dbReference>
<sequence length="129" mass="14245">MRVLASQGPHKQIYYEPREVKAAIVTCGGLCPSLNDVIRQIVFALEKYGVKNIVGIPFGYRGFFDERLSEMPLSRRVVQNLNLNGGSFSGVSRGGGKVDEIVDSIQSDMIIIKYGTFAVFESFLHDSLA</sequence>
<dbReference type="InterPro" id="IPR050929">
    <property type="entry name" value="PFKA"/>
</dbReference>
<dbReference type="UniPathway" id="UPA00109">
    <property type="reaction ID" value="UER00182"/>
</dbReference>
<feature type="domain" description="Phosphofructokinase" evidence="6">
    <location>
        <begin position="22"/>
        <end position="100"/>
    </location>
</feature>
<name>A0A5P1EQR4_ASPOF</name>
<keyword evidence="4" id="KW-0418">Kinase</keyword>
<dbReference type="EMBL" id="CM007385">
    <property type="protein sequence ID" value="ONK68348.1"/>
    <property type="molecule type" value="Genomic_DNA"/>
</dbReference>
<dbReference type="Pfam" id="PF00365">
    <property type="entry name" value="PFK"/>
    <property type="match status" value="1"/>
</dbReference>
<evidence type="ECO:0000256" key="3">
    <source>
        <dbReference type="ARBA" id="ARBA00022723"/>
    </source>
</evidence>
<dbReference type="InterPro" id="IPR035966">
    <property type="entry name" value="PKF_sf"/>
</dbReference>
<evidence type="ECO:0000256" key="1">
    <source>
        <dbReference type="ARBA" id="ARBA00022533"/>
    </source>
</evidence>
<dbReference type="GO" id="GO:0046872">
    <property type="term" value="F:metal ion binding"/>
    <property type="evidence" value="ECO:0007669"/>
    <property type="project" value="UniProtKB-KW"/>
</dbReference>
<keyword evidence="8" id="KW-1185">Reference proteome</keyword>
<evidence type="ECO:0000256" key="4">
    <source>
        <dbReference type="ARBA" id="ARBA00022777"/>
    </source>
</evidence>
<dbReference type="Gene3D" id="3.40.50.450">
    <property type="match status" value="1"/>
</dbReference>
<organism evidence="7 8">
    <name type="scientific">Asparagus officinalis</name>
    <name type="common">Garden asparagus</name>
    <dbReference type="NCBI Taxonomy" id="4686"/>
    <lineage>
        <taxon>Eukaryota</taxon>
        <taxon>Viridiplantae</taxon>
        <taxon>Streptophyta</taxon>
        <taxon>Embryophyta</taxon>
        <taxon>Tracheophyta</taxon>
        <taxon>Spermatophyta</taxon>
        <taxon>Magnoliopsida</taxon>
        <taxon>Liliopsida</taxon>
        <taxon>Asparagales</taxon>
        <taxon>Asparagaceae</taxon>
        <taxon>Asparagoideae</taxon>
        <taxon>Asparagus</taxon>
    </lineage>
</organism>
<dbReference type="Gramene" id="ONK68348">
    <property type="protein sequence ID" value="ONK68348"/>
    <property type="gene ID" value="A4U43_C05F10480"/>
</dbReference>
<evidence type="ECO:0000256" key="2">
    <source>
        <dbReference type="ARBA" id="ARBA00022679"/>
    </source>
</evidence>
<dbReference type="OMA" id="DEFHATI"/>
<accession>A0A5P1EQR4</accession>
<keyword evidence="3" id="KW-0479">Metal-binding</keyword>
<reference evidence="8" key="1">
    <citation type="journal article" date="2017" name="Nat. Commun.">
        <title>The asparagus genome sheds light on the origin and evolution of a young Y chromosome.</title>
        <authorList>
            <person name="Harkess A."/>
            <person name="Zhou J."/>
            <person name="Xu C."/>
            <person name="Bowers J.E."/>
            <person name="Van der Hulst R."/>
            <person name="Ayyampalayam S."/>
            <person name="Mercati F."/>
            <person name="Riccardi P."/>
            <person name="McKain M.R."/>
            <person name="Kakrana A."/>
            <person name="Tang H."/>
            <person name="Ray J."/>
            <person name="Groenendijk J."/>
            <person name="Arikit S."/>
            <person name="Mathioni S.M."/>
            <person name="Nakano M."/>
            <person name="Shan H."/>
            <person name="Telgmann-Rauber A."/>
            <person name="Kanno A."/>
            <person name="Yue Z."/>
            <person name="Chen H."/>
            <person name="Li W."/>
            <person name="Chen Y."/>
            <person name="Xu X."/>
            <person name="Zhang Y."/>
            <person name="Luo S."/>
            <person name="Chen H."/>
            <person name="Gao J."/>
            <person name="Mao Z."/>
            <person name="Pires J.C."/>
            <person name="Luo M."/>
            <person name="Kudrna D."/>
            <person name="Wing R.A."/>
            <person name="Meyers B.C."/>
            <person name="Yi K."/>
            <person name="Kong H."/>
            <person name="Lavrijsen P."/>
            <person name="Sunseri F."/>
            <person name="Falavigna A."/>
            <person name="Ye Y."/>
            <person name="Leebens-Mack J.H."/>
            <person name="Chen G."/>
        </authorList>
    </citation>
    <scope>NUCLEOTIDE SEQUENCE [LARGE SCALE GENOMIC DNA]</scope>
    <source>
        <strain evidence="8">cv. DH0086</strain>
    </source>
</reference>
<keyword evidence="1" id="KW-0021">Allosteric enzyme</keyword>
<dbReference type="Proteomes" id="UP000243459">
    <property type="component" value="Chromosome 5"/>
</dbReference>
<dbReference type="GO" id="GO:0003872">
    <property type="term" value="F:6-phosphofructokinase activity"/>
    <property type="evidence" value="ECO:0007669"/>
    <property type="project" value="InterPro"/>
</dbReference>
<proteinExistence type="predicted"/>
<dbReference type="SUPFAM" id="SSF53784">
    <property type="entry name" value="Phosphofructokinase"/>
    <property type="match status" value="1"/>
</dbReference>